<dbReference type="Pfam" id="PF06304">
    <property type="entry name" value="DUF1048"/>
    <property type="match status" value="1"/>
</dbReference>
<dbReference type="EMBL" id="WUUL01000002">
    <property type="protein sequence ID" value="MXQ52771.1"/>
    <property type="molecule type" value="Genomic_DNA"/>
</dbReference>
<dbReference type="RefSeq" id="WP_160800000.1">
    <property type="nucleotide sequence ID" value="NZ_WUUL01000002.1"/>
</dbReference>
<reference evidence="1 2" key="1">
    <citation type="submission" date="2019-12" db="EMBL/GenBank/DDBJ databases">
        <title>Whole-genome analyses of novel actinobacteria.</title>
        <authorList>
            <person name="Sahin N."/>
            <person name="Saygin H."/>
        </authorList>
    </citation>
    <scope>NUCLEOTIDE SEQUENCE [LARGE SCALE GENOMIC DNA]</scope>
    <source>
        <strain evidence="1 2">KC615</strain>
    </source>
</reference>
<evidence type="ECO:0000313" key="2">
    <source>
        <dbReference type="Proteomes" id="UP000430692"/>
    </source>
</evidence>
<accession>A0A6I4VQU6</accession>
<dbReference type="AlphaFoldDB" id="A0A6I4VQU6"/>
<dbReference type="Gene3D" id="1.10.1900.10">
    <property type="entry name" value="c-terminal domain of poly(a) binding protein"/>
    <property type="match status" value="1"/>
</dbReference>
<protein>
    <submittedName>
        <fullName evidence="1">DUF1048 domain-containing protein</fullName>
    </submittedName>
</protein>
<gene>
    <name evidence="1" type="ORF">GSM42_03305</name>
</gene>
<sequence length="121" mass="14274">MENIFATFKRWKQEKAEYRNYKKRIGDLPKDYQIVMEEIENFLWSSASNHDSAMVMFSMLKDILEFFETNAQEGMDVMDVVGQDVGGFCDDLLHELQGQTWIGKRKEQLSENIRKKLGKKQ</sequence>
<proteinExistence type="predicted"/>
<comment type="caution">
    <text evidence="1">The sequence shown here is derived from an EMBL/GenBank/DDBJ whole genome shotgun (WGS) entry which is preliminary data.</text>
</comment>
<dbReference type="SUPFAM" id="SSF158560">
    <property type="entry name" value="BH3980-like"/>
    <property type="match status" value="1"/>
</dbReference>
<evidence type="ECO:0000313" key="1">
    <source>
        <dbReference type="EMBL" id="MXQ52771.1"/>
    </source>
</evidence>
<dbReference type="Proteomes" id="UP000430692">
    <property type="component" value="Unassembled WGS sequence"/>
</dbReference>
<dbReference type="InterPro" id="IPR008316">
    <property type="entry name" value="UCP029876"/>
</dbReference>
<name>A0A6I4VQU6_9BACL</name>
<keyword evidence="2" id="KW-1185">Reference proteome</keyword>
<organism evidence="1 2">
    <name type="scientific">Shimazuella alba</name>
    <dbReference type="NCBI Taxonomy" id="2690964"/>
    <lineage>
        <taxon>Bacteria</taxon>
        <taxon>Bacillati</taxon>
        <taxon>Bacillota</taxon>
        <taxon>Bacilli</taxon>
        <taxon>Bacillales</taxon>
        <taxon>Thermoactinomycetaceae</taxon>
        <taxon>Shimazuella</taxon>
    </lineage>
</organism>